<dbReference type="AlphaFoldDB" id="H6Q7D3"/>
<dbReference type="InterPro" id="IPR017438">
    <property type="entry name" value="ATP-NAD_kinase_N"/>
</dbReference>
<organism evidence="2 3">
    <name type="scientific">Pyrobaculum oguniense (strain DSM 13380 / JCM 10595 / TE7)</name>
    <dbReference type="NCBI Taxonomy" id="698757"/>
    <lineage>
        <taxon>Archaea</taxon>
        <taxon>Thermoproteota</taxon>
        <taxon>Thermoprotei</taxon>
        <taxon>Thermoproteales</taxon>
        <taxon>Thermoproteaceae</taxon>
        <taxon>Pyrobaculum</taxon>
    </lineage>
</organism>
<dbReference type="InterPro" id="IPR017437">
    <property type="entry name" value="ATP-NAD_kinase_PpnK-typ_C"/>
</dbReference>
<dbReference type="InterPro" id="IPR036390">
    <property type="entry name" value="WH_DNA-bd_sf"/>
</dbReference>
<dbReference type="InterPro" id="IPR011991">
    <property type="entry name" value="ArsR-like_HTH"/>
</dbReference>
<gene>
    <name evidence="2" type="ordered locus">Pogu_0571</name>
</gene>
<dbReference type="Gene3D" id="2.60.200.30">
    <property type="entry name" value="Probable inorganic polyphosphate/atp-NAD kinase, domain 2"/>
    <property type="match status" value="1"/>
</dbReference>
<dbReference type="CDD" id="cd00090">
    <property type="entry name" value="HTH_ARSR"/>
    <property type="match status" value="1"/>
</dbReference>
<dbReference type="eggNOG" id="arCOG01348">
    <property type="taxonomic scope" value="Archaea"/>
</dbReference>
<dbReference type="Pfam" id="PF20143">
    <property type="entry name" value="NAD_kinase_C"/>
    <property type="match status" value="1"/>
</dbReference>
<proteinExistence type="predicted"/>
<dbReference type="Gene3D" id="1.10.10.10">
    <property type="entry name" value="Winged helix-like DNA-binding domain superfamily/Winged helix DNA-binding domain"/>
    <property type="match status" value="1"/>
</dbReference>
<dbReference type="Pfam" id="PF01022">
    <property type="entry name" value="HTH_5"/>
    <property type="match status" value="1"/>
</dbReference>
<dbReference type="EC" id="2.7.1.23" evidence="2"/>
<evidence type="ECO:0000259" key="1">
    <source>
        <dbReference type="Pfam" id="PF01022"/>
    </source>
</evidence>
<evidence type="ECO:0000313" key="3">
    <source>
        <dbReference type="Proteomes" id="UP000009062"/>
    </source>
</evidence>
<dbReference type="PANTHER" id="PTHR20275:SF0">
    <property type="entry name" value="NAD KINASE"/>
    <property type="match status" value="1"/>
</dbReference>
<dbReference type="GO" id="GO:0003700">
    <property type="term" value="F:DNA-binding transcription factor activity"/>
    <property type="evidence" value="ECO:0007669"/>
    <property type="project" value="InterPro"/>
</dbReference>
<reference evidence="2 3" key="1">
    <citation type="journal article" date="2012" name="Stand. Genomic Sci.">
        <title>Complete genome sequence of Pyrobaculum oguniense.</title>
        <authorList>
            <person name="Bernick D.L."/>
            <person name="Karplus K."/>
            <person name="Lui L.M."/>
            <person name="Coker J.K."/>
            <person name="Murphy J.N."/>
            <person name="Chan P.P."/>
            <person name="Cozen A.E."/>
            <person name="Lowe T.M."/>
        </authorList>
    </citation>
    <scope>NUCLEOTIDE SEQUENCE [LARGE SCALE GENOMIC DNA]</scope>
    <source>
        <strain evidence="2 3">TE7</strain>
    </source>
</reference>
<dbReference type="Proteomes" id="UP000009062">
    <property type="component" value="Chromosome"/>
</dbReference>
<sequence>MCFNEAYTESPILKELFEKYGVRVSPEAGIVAVYGRDKDILKTLRETDRVVVGIAPPGVDVKLAAFDVRELPDLENAKCKVAEIPRLMAESAHGQVVAVNEVAVFPEKSATFLRYSLYINGVFIFNDLGDGVLVASPLGSTAYALSAGGPIIDLGVRAVEIVPVNSAMGRRAYIVPQEAVVEIRDIKGRVRPIVIADGASEIPAGPHVVVKTAGVARLMVRERVHVAEAKLPPSAQLIKKLLAERGPLTVSEISAITSLSPRAVRSILKQLRQLGLVKAMLDPTNPRQKIYSVQ</sequence>
<accession>H6Q7D3</accession>
<protein>
    <submittedName>
        <fullName evidence="2">Sugar kinase</fullName>
        <ecNumber evidence="2">2.7.1.23</ecNumber>
    </submittedName>
</protein>
<dbReference type="Gene3D" id="3.40.50.10330">
    <property type="entry name" value="Probable inorganic polyphosphate/atp-NAD kinase, domain 1"/>
    <property type="match status" value="1"/>
</dbReference>
<dbReference type="InterPro" id="IPR001845">
    <property type="entry name" value="HTH_ArsR_DNA-bd_dom"/>
</dbReference>
<dbReference type="PANTHER" id="PTHR20275">
    <property type="entry name" value="NAD KINASE"/>
    <property type="match status" value="1"/>
</dbReference>
<dbReference type="EMBL" id="CP003316">
    <property type="protein sequence ID" value="AFA38598.1"/>
    <property type="molecule type" value="Genomic_DNA"/>
</dbReference>
<dbReference type="HOGENOM" id="CLU_008831_0_2_2"/>
<keyword evidence="3" id="KW-1185">Reference proteome</keyword>
<dbReference type="eggNOG" id="arCOG00394">
    <property type="taxonomic scope" value="Archaea"/>
</dbReference>
<dbReference type="InterPro" id="IPR016064">
    <property type="entry name" value="NAD/diacylglycerol_kinase_sf"/>
</dbReference>
<dbReference type="SUPFAM" id="SSF46785">
    <property type="entry name" value="Winged helix' DNA-binding domain"/>
    <property type="match status" value="1"/>
</dbReference>
<dbReference type="InterPro" id="IPR036388">
    <property type="entry name" value="WH-like_DNA-bd_sf"/>
</dbReference>
<keyword evidence="2" id="KW-0808">Transferase</keyword>
<feature type="domain" description="HTH arsR-type" evidence="1">
    <location>
        <begin position="240"/>
        <end position="278"/>
    </location>
</feature>
<dbReference type="GO" id="GO:0006741">
    <property type="term" value="P:NADP+ biosynthetic process"/>
    <property type="evidence" value="ECO:0007669"/>
    <property type="project" value="TreeGrafter"/>
</dbReference>
<name>H6Q7D3_PYROT</name>
<dbReference type="GO" id="GO:0019674">
    <property type="term" value="P:NAD+ metabolic process"/>
    <property type="evidence" value="ECO:0007669"/>
    <property type="project" value="InterPro"/>
</dbReference>
<dbReference type="GO" id="GO:0003951">
    <property type="term" value="F:NAD+ kinase activity"/>
    <property type="evidence" value="ECO:0007669"/>
    <property type="project" value="UniProtKB-EC"/>
</dbReference>
<dbReference type="SUPFAM" id="SSF111331">
    <property type="entry name" value="NAD kinase/diacylglycerol kinase-like"/>
    <property type="match status" value="1"/>
</dbReference>
<dbReference type="STRING" id="698757.Pogu_0571"/>
<dbReference type="KEGG" id="pog:Pogu_0571"/>
<keyword evidence="2" id="KW-0418">Kinase</keyword>
<evidence type="ECO:0000313" key="2">
    <source>
        <dbReference type="EMBL" id="AFA38598.1"/>
    </source>
</evidence>